<gene>
    <name evidence="7" type="ORF">KP79_PYT18998</name>
</gene>
<accession>A0A210Q7L9</accession>
<evidence type="ECO:0000256" key="1">
    <source>
        <dbReference type="ARBA" id="ARBA00022723"/>
    </source>
</evidence>
<evidence type="ECO:0000256" key="5">
    <source>
        <dbReference type="SAM" id="MobiDB-lite"/>
    </source>
</evidence>
<feature type="domain" description="C2H2-type" evidence="6">
    <location>
        <begin position="127"/>
        <end position="151"/>
    </location>
</feature>
<dbReference type="GO" id="GO:0008270">
    <property type="term" value="F:zinc ion binding"/>
    <property type="evidence" value="ECO:0007669"/>
    <property type="project" value="UniProtKB-KW"/>
</dbReference>
<evidence type="ECO:0000256" key="3">
    <source>
        <dbReference type="ARBA" id="ARBA00022771"/>
    </source>
</evidence>
<dbReference type="Gene3D" id="3.30.160.60">
    <property type="entry name" value="Classic Zinc Finger"/>
    <property type="match status" value="4"/>
</dbReference>
<dbReference type="Proteomes" id="UP000242188">
    <property type="component" value="Unassembled WGS sequence"/>
</dbReference>
<feature type="domain" description="C2H2-type" evidence="6">
    <location>
        <begin position="169"/>
        <end position="193"/>
    </location>
</feature>
<feature type="region of interest" description="Disordered" evidence="5">
    <location>
        <begin position="140"/>
        <end position="162"/>
    </location>
</feature>
<feature type="domain" description="C2H2-type" evidence="6">
    <location>
        <begin position="44"/>
        <end position="68"/>
    </location>
</feature>
<feature type="domain" description="C2H2-type" evidence="6">
    <location>
        <begin position="293"/>
        <end position="317"/>
    </location>
</feature>
<keyword evidence="2" id="KW-0677">Repeat</keyword>
<dbReference type="Pfam" id="PF13912">
    <property type="entry name" value="zf-C2H2_6"/>
    <property type="match status" value="1"/>
</dbReference>
<dbReference type="EMBL" id="NEDP02004687">
    <property type="protein sequence ID" value="OWF44738.1"/>
    <property type="molecule type" value="Genomic_DNA"/>
</dbReference>
<feature type="domain" description="C2H2-type" evidence="6">
    <location>
        <begin position="252"/>
        <end position="276"/>
    </location>
</feature>
<dbReference type="PANTHER" id="PTHR24408:SF64">
    <property type="entry name" value="LINKING IMMUNITY AND METABOLISM-RELATED"/>
    <property type="match status" value="1"/>
</dbReference>
<dbReference type="Gene3D" id="3.30.460.90">
    <property type="match status" value="1"/>
</dbReference>
<keyword evidence="8" id="KW-1185">Reference proteome</keyword>
<proteinExistence type="predicted"/>
<dbReference type="OrthoDB" id="6149058at2759"/>
<feature type="domain" description="C2H2-type" evidence="6">
    <location>
        <begin position="3"/>
        <end position="27"/>
    </location>
</feature>
<protein>
    <submittedName>
        <fullName evidence="7">Zinc finger and BTB domain-containing protein 49</fullName>
    </submittedName>
</protein>
<feature type="domain" description="C2H2-type" evidence="6">
    <location>
        <begin position="211"/>
        <end position="235"/>
    </location>
</feature>
<evidence type="ECO:0000313" key="8">
    <source>
        <dbReference type="Proteomes" id="UP000242188"/>
    </source>
</evidence>
<dbReference type="GO" id="GO:0000981">
    <property type="term" value="F:DNA-binding transcription factor activity, RNA polymerase II-specific"/>
    <property type="evidence" value="ECO:0007669"/>
    <property type="project" value="TreeGrafter"/>
</dbReference>
<evidence type="ECO:0000313" key="7">
    <source>
        <dbReference type="EMBL" id="OWF44738.1"/>
    </source>
</evidence>
<keyword evidence="3" id="KW-0863">Zinc-finger</keyword>
<dbReference type="InterPro" id="IPR013087">
    <property type="entry name" value="Znf_C2H2_type"/>
</dbReference>
<name>A0A210Q7L9_MIZYE</name>
<dbReference type="GO" id="GO:0043565">
    <property type="term" value="F:sequence-specific DNA binding"/>
    <property type="evidence" value="ECO:0007669"/>
    <property type="project" value="TreeGrafter"/>
</dbReference>
<organism evidence="7 8">
    <name type="scientific">Mizuhopecten yessoensis</name>
    <name type="common">Japanese scallop</name>
    <name type="synonym">Patinopecten yessoensis</name>
    <dbReference type="NCBI Taxonomy" id="6573"/>
    <lineage>
        <taxon>Eukaryota</taxon>
        <taxon>Metazoa</taxon>
        <taxon>Spiralia</taxon>
        <taxon>Lophotrochozoa</taxon>
        <taxon>Mollusca</taxon>
        <taxon>Bivalvia</taxon>
        <taxon>Autobranchia</taxon>
        <taxon>Pteriomorphia</taxon>
        <taxon>Pectinida</taxon>
        <taxon>Pectinoidea</taxon>
        <taxon>Pectinidae</taxon>
        <taxon>Mizuhopecten</taxon>
    </lineage>
</organism>
<dbReference type="GO" id="GO:0005634">
    <property type="term" value="C:nucleus"/>
    <property type="evidence" value="ECO:0007669"/>
    <property type="project" value="TreeGrafter"/>
</dbReference>
<reference evidence="7 8" key="1">
    <citation type="journal article" date="2017" name="Nat. Ecol. Evol.">
        <title>Scallop genome provides insights into evolution of bilaterian karyotype and development.</title>
        <authorList>
            <person name="Wang S."/>
            <person name="Zhang J."/>
            <person name="Jiao W."/>
            <person name="Li J."/>
            <person name="Xun X."/>
            <person name="Sun Y."/>
            <person name="Guo X."/>
            <person name="Huan P."/>
            <person name="Dong B."/>
            <person name="Zhang L."/>
            <person name="Hu X."/>
            <person name="Sun X."/>
            <person name="Wang J."/>
            <person name="Zhao C."/>
            <person name="Wang Y."/>
            <person name="Wang D."/>
            <person name="Huang X."/>
            <person name="Wang R."/>
            <person name="Lv J."/>
            <person name="Li Y."/>
            <person name="Zhang Z."/>
            <person name="Liu B."/>
            <person name="Lu W."/>
            <person name="Hui Y."/>
            <person name="Liang J."/>
            <person name="Zhou Z."/>
            <person name="Hou R."/>
            <person name="Li X."/>
            <person name="Liu Y."/>
            <person name="Li H."/>
            <person name="Ning X."/>
            <person name="Lin Y."/>
            <person name="Zhao L."/>
            <person name="Xing Q."/>
            <person name="Dou J."/>
            <person name="Li Y."/>
            <person name="Mao J."/>
            <person name="Guo H."/>
            <person name="Dou H."/>
            <person name="Li T."/>
            <person name="Mu C."/>
            <person name="Jiang W."/>
            <person name="Fu Q."/>
            <person name="Fu X."/>
            <person name="Miao Y."/>
            <person name="Liu J."/>
            <person name="Yu Q."/>
            <person name="Li R."/>
            <person name="Liao H."/>
            <person name="Li X."/>
            <person name="Kong Y."/>
            <person name="Jiang Z."/>
            <person name="Chourrout D."/>
            <person name="Li R."/>
            <person name="Bao Z."/>
        </authorList>
    </citation>
    <scope>NUCLEOTIDE SEQUENCE [LARGE SCALE GENOMIC DNA]</scope>
    <source>
        <strain evidence="7 8">PY_sf001</strain>
    </source>
</reference>
<evidence type="ECO:0000259" key="6">
    <source>
        <dbReference type="SMART" id="SM00355"/>
    </source>
</evidence>
<dbReference type="SMART" id="SM00355">
    <property type="entry name" value="ZnF_C2H2"/>
    <property type="match status" value="8"/>
</dbReference>
<keyword evidence="1" id="KW-0479">Metal-binding</keyword>
<evidence type="ECO:0000256" key="4">
    <source>
        <dbReference type="ARBA" id="ARBA00022833"/>
    </source>
</evidence>
<keyword evidence="4" id="KW-0862">Zinc</keyword>
<dbReference type="AlphaFoldDB" id="A0A210Q7L9"/>
<evidence type="ECO:0000256" key="2">
    <source>
        <dbReference type="ARBA" id="ARBA00022737"/>
    </source>
</evidence>
<feature type="domain" description="C2H2-type" evidence="6">
    <location>
        <begin position="86"/>
        <end position="110"/>
    </location>
</feature>
<comment type="caution">
    <text evidence="7">The sequence shown here is derived from an EMBL/GenBank/DDBJ whole genome shotgun (WGS) entry which is preliminary data.</text>
</comment>
<dbReference type="PANTHER" id="PTHR24408">
    <property type="entry name" value="ZINC FINGER PROTEIN"/>
    <property type="match status" value="1"/>
</dbReference>
<sequence length="559" mass="62306">MPFRCDVCGQNDFKSEAGMKGHKTKMHSKNKEFPAHGGIPEGKFTCEICGKNDFKSESSMKGHKTKMHSKDKGFQAQEREIPEDKFTCEICGKNDFKSEASMKGHKIKFHSNDKGFPAHGGIPEGKFTCEICGKNDFKSESSMKGHKTKMHSNDKGIPSQGGEIPDGKFTCDVCGKNDFKSESSMRGHKTKMHSKDKGFQAQEREIPEDKFTCEICGKNDFKSEASMKGHKIKFHSNDKGFPAPGVIPEGKFTCEICGKTGFKSEARMKGHKTEMHSNDKVPQGQEVNSVCEFTCNVCGQNNFATAASMKGHKTRVHGKEIVKQAAIPCKEVMKENCIKVKNESPTASGSLCEATPSSVSYINPHIISNDDQQTKVSSPAPRLNNPGGYLSQRMEGAQLRLIDINIAAGIVRDFIEGDRGVRKKLNDNGGGFRWDILTSGSYYDKTKNMSPDEFDFMISPMNLDAYMKWDKAMPKGFCKIGLTRTNRSELMTGGYLDPVKFKDMAFKLFGDAATRRNVKSKRFGDHNVSPGTGVFRDFLKLSLCVEDHPMKERILYNYF</sequence>